<evidence type="ECO:0000259" key="2">
    <source>
        <dbReference type="Pfam" id="PF20157"/>
    </source>
</evidence>
<gene>
    <name evidence="3" type="ORF">D1Z90_06430</name>
</gene>
<comment type="caution">
    <text evidence="3">The sequence shown here is derived from an EMBL/GenBank/DDBJ whole genome shotgun (WGS) entry which is preliminary data.</text>
</comment>
<reference evidence="3 4" key="2">
    <citation type="submission" date="2019-01" db="EMBL/GenBank/DDBJ databases">
        <title>Motilimonas pumilus sp. nov., isolated from the gut of sea cucumber (Apostichopus japonicus).</title>
        <authorList>
            <person name="Wang F.-Q."/>
            <person name="Ren L.-H."/>
            <person name="Lin Y.-W."/>
            <person name="Sun G.-H."/>
            <person name="Du Z.-J."/>
            <person name="Zhao J.-X."/>
            <person name="Liu X.-J."/>
            <person name="Liu L.-J."/>
        </authorList>
    </citation>
    <scope>NUCLEOTIDE SEQUENCE [LARGE SCALE GENOMIC DNA]</scope>
    <source>
        <strain evidence="3 4">PLHSC7-2</strain>
    </source>
</reference>
<dbReference type="EMBL" id="QZCH01000005">
    <property type="protein sequence ID" value="RJG49002.1"/>
    <property type="molecule type" value="Genomic_DNA"/>
</dbReference>
<dbReference type="OrthoDB" id="7254531at2"/>
<dbReference type="Proteomes" id="UP000283255">
    <property type="component" value="Unassembled WGS sequence"/>
</dbReference>
<dbReference type="InterPro" id="IPR002826">
    <property type="entry name" value="MptE-like"/>
</dbReference>
<dbReference type="Gene3D" id="3.90.1480.10">
    <property type="entry name" value="Alpha-2,3-sialyltransferase"/>
    <property type="match status" value="1"/>
</dbReference>
<dbReference type="Pfam" id="PF01973">
    <property type="entry name" value="MptE-like"/>
    <property type="match status" value="1"/>
</dbReference>
<dbReference type="AlphaFoldDB" id="A0A418YGL2"/>
<keyword evidence="4" id="KW-1185">Reference proteome</keyword>
<dbReference type="PANTHER" id="PTHR41786:SF1">
    <property type="entry name" value="6-HYDROXYMETHYLPTERIN DIPHOSPHOKINASE MPTE-LIKE DOMAIN-CONTAINING PROTEIN"/>
    <property type="match status" value="1"/>
</dbReference>
<accession>A0A418YGL2</accession>
<sequence length="692" mass="78478">MSQKKPISAEQRSAVEHVIAQLPYQHIDYQSIFAQNIKAFQDYIPDIADSFIHYKPETFELVATQGSVDLVDKNTEKLVFGGDAFRSSLLDFELYKLSPDVSDMRFNKQDNRVGFLHYEFLNKFVELQDAQEEAGVTSTFFPDSLGLMICFGLGTGFYLENLVANHQVNRLYIYEPNHDFFFASLHLIDWKGILETLDQQGSSLHLCLGGNETTFFSDLTSEMWTKGGYDIARSFLYQHYVTEEITKACDIFKQRSYELAYGFGFFDDSLMATAHHFHNLQSVPAIEIKEHLPANQDIPVFICGNGPSLDKNMGLIKANQDNAIIISCGTTIDSLLRNGIWPDFHVEQERTRPVRDRLLSVDEELLHRLPLLSMNTVSPDVFSLFERKLMGLKVNEPPTTLSREIGGIGKKMKGMVYCNPTVANSALTIAESLGFQNFYLIGTDLGFPQGQHHSVDSIYYKDGEDKNLYDHQGQDNIEMPGNFGGTVRTSYTFGFSVRSLAAFIRDTPHINCFNLSDGAQIAGATPLEPHLLALSSEKLNKKKIVDETFDYYQLDVSNFAKEFEHKVTQLEFEHYIDAIIEMTKVPLQNRQDAITNLYAQYVFAESGGEQKSTFLREMVRGSLLYTHTVLSRLLQSREDVEAALQVHQQGLAILRDYLSGMKVKFNAELLDPDKSTMAKEWIDKTVFTGELK</sequence>
<name>A0A418YGL2_9GAMM</name>
<feature type="domain" description="6-hydroxymethylpterin diphosphokinase MptE-like" evidence="1">
    <location>
        <begin position="275"/>
        <end position="449"/>
    </location>
</feature>
<dbReference type="PANTHER" id="PTHR41786">
    <property type="entry name" value="MOTILITY ACCESSORY FACTOR MAF"/>
    <property type="match status" value="1"/>
</dbReference>
<protein>
    <submittedName>
        <fullName evidence="3">DUF115 domain-containing protein</fullName>
    </submittedName>
</protein>
<feature type="domain" description="Glycosyltransferase Maf N-terminal" evidence="2">
    <location>
        <begin position="33"/>
        <end position="256"/>
    </location>
</feature>
<dbReference type="Pfam" id="PF20157">
    <property type="entry name" value="Maf_flag10_N"/>
    <property type="match status" value="1"/>
</dbReference>
<proteinExistence type="predicted"/>
<organism evidence="3 4">
    <name type="scientific">Motilimonas pumila</name>
    <dbReference type="NCBI Taxonomy" id="2303987"/>
    <lineage>
        <taxon>Bacteria</taxon>
        <taxon>Pseudomonadati</taxon>
        <taxon>Pseudomonadota</taxon>
        <taxon>Gammaproteobacteria</taxon>
        <taxon>Alteromonadales</taxon>
        <taxon>Alteromonadales genera incertae sedis</taxon>
        <taxon>Motilimonas</taxon>
    </lineage>
</organism>
<dbReference type="InterPro" id="IPR045376">
    <property type="entry name" value="Maf_N"/>
</dbReference>
<evidence type="ECO:0000313" key="3">
    <source>
        <dbReference type="EMBL" id="RJG49002.1"/>
    </source>
</evidence>
<dbReference type="RefSeq" id="WP_119909933.1">
    <property type="nucleotide sequence ID" value="NZ_QZCH01000005.1"/>
</dbReference>
<evidence type="ECO:0000259" key="1">
    <source>
        <dbReference type="Pfam" id="PF01973"/>
    </source>
</evidence>
<reference evidence="3 4" key="1">
    <citation type="submission" date="2018-09" db="EMBL/GenBank/DDBJ databases">
        <authorList>
            <person name="Wang F."/>
        </authorList>
    </citation>
    <scope>NUCLEOTIDE SEQUENCE [LARGE SCALE GENOMIC DNA]</scope>
    <source>
        <strain evidence="3 4">PLHSC7-2</strain>
    </source>
</reference>
<evidence type="ECO:0000313" key="4">
    <source>
        <dbReference type="Proteomes" id="UP000283255"/>
    </source>
</evidence>